<feature type="region of interest" description="Disordered" evidence="2">
    <location>
        <begin position="238"/>
        <end position="259"/>
    </location>
</feature>
<dbReference type="EMBL" id="JAYKXN010000003">
    <property type="protein sequence ID" value="KAK7299946.1"/>
    <property type="molecule type" value="Genomic_DNA"/>
</dbReference>
<dbReference type="PANTHER" id="PTHR34380:SF1">
    <property type="entry name" value="OS01G0221300 PROTEIN"/>
    <property type="match status" value="1"/>
</dbReference>
<evidence type="ECO:0000256" key="2">
    <source>
        <dbReference type="SAM" id="MobiDB-lite"/>
    </source>
</evidence>
<proteinExistence type="predicted"/>
<gene>
    <name evidence="3" type="ORF">RJT34_10777</name>
</gene>
<keyword evidence="1" id="KW-0175">Coiled coil</keyword>
<comment type="caution">
    <text evidence="3">The sequence shown here is derived from an EMBL/GenBank/DDBJ whole genome shotgun (WGS) entry which is preliminary data.</text>
</comment>
<dbReference type="PANTHER" id="PTHR34380">
    <property type="entry name" value="BNAA03G12380D PROTEIN"/>
    <property type="match status" value="1"/>
</dbReference>
<feature type="coiled-coil region" evidence="1">
    <location>
        <begin position="364"/>
        <end position="440"/>
    </location>
</feature>
<reference evidence="3 4" key="1">
    <citation type="submission" date="2024-01" db="EMBL/GenBank/DDBJ databases">
        <title>The genomes of 5 underutilized Papilionoideae crops provide insights into root nodulation and disease resistance.</title>
        <authorList>
            <person name="Yuan L."/>
        </authorList>
    </citation>
    <scope>NUCLEOTIDE SEQUENCE [LARGE SCALE GENOMIC DNA]</scope>
    <source>
        <strain evidence="3">LY-2023</strain>
        <tissue evidence="3">Leaf</tissue>
    </source>
</reference>
<dbReference type="Proteomes" id="UP001359559">
    <property type="component" value="Unassembled WGS sequence"/>
</dbReference>
<organism evidence="3 4">
    <name type="scientific">Clitoria ternatea</name>
    <name type="common">Butterfly pea</name>
    <dbReference type="NCBI Taxonomy" id="43366"/>
    <lineage>
        <taxon>Eukaryota</taxon>
        <taxon>Viridiplantae</taxon>
        <taxon>Streptophyta</taxon>
        <taxon>Embryophyta</taxon>
        <taxon>Tracheophyta</taxon>
        <taxon>Spermatophyta</taxon>
        <taxon>Magnoliopsida</taxon>
        <taxon>eudicotyledons</taxon>
        <taxon>Gunneridae</taxon>
        <taxon>Pentapetalae</taxon>
        <taxon>rosids</taxon>
        <taxon>fabids</taxon>
        <taxon>Fabales</taxon>
        <taxon>Fabaceae</taxon>
        <taxon>Papilionoideae</taxon>
        <taxon>50 kb inversion clade</taxon>
        <taxon>NPAAA clade</taxon>
        <taxon>indigoferoid/millettioid clade</taxon>
        <taxon>Phaseoleae</taxon>
        <taxon>Clitoria</taxon>
    </lineage>
</organism>
<feature type="coiled-coil region" evidence="1">
    <location>
        <begin position="139"/>
        <end position="194"/>
    </location>
</feature>
<name>A0AAN9PIU9_CLITE</name>
<keyword evidence="4" id="KW-1185">Reference proteome</keyword>
<evidence type="ECO:0000313" key="4">
    <source>
        <dbReference type="Proteomes" id="UP001359559"/>
    </source>
</evidence>
<protein>
    <submittedName>
        <fullName evidence="3">Uncharacterized protein</fullName>
    </submittedName>
</protein>
<accession>A0AAN9PIU9</accession>
<sequence length="457" mass="52019">MAFQPKTEPGSPPGLHSTTHINFKDLSISELVSVLRSSYEVDEFDRVEQELVTRDANLKAEIGPLKVKIELQRLATIEANEKLKNKEKEYETGKKAKESYESLLKKIKSEGLVGQNIFWELKTMNDALAEVRCVLEVENDGNKNALAELRSKNLELESENCELKQKLLEESNAMAELRSKVRVLEDEKVADKDALATLRIVNCNLINDNSRLEALVKSFKGKIVRLLEDGTKLLKRVETEADRGNHTSDPSPLQRNEDTHHFLGAATVKSRRKKNNDAPSESENYKDMSIPELVSVLRSAYEMYEFDRVEHELVTRDANLKERIAMIEAKEELKKEESCERGEKAKESYESFLKKIKSESVVDKNSVGGELKSKNDELKALKRKWVDDSVALAQARYRIGVLEVEKVGYEKALDALKMKNAELEEEIEKNLKTIEELMVENCKLAYEKGSKVLSENI</sequence>
<dbReference type="AlphaFoldDB" id="A0AAN9PIU9"/>
<evidence type="ECO:0000256" key="1">
    <source>
        <dbReference type="SAM" id="Coils"/>
    </source>
</evidence>
<evidence type="ECO:0000313" key="3">
    <source>
        <dbReference type="EMBL" id="KAK7299946.1"/>
    </source>
</evidence>